<dbReference type="PIRSF" id="PIRSF031279">
    <property type="entry name" value="UCP031279"/>
    <property type="match status" value="1"/>
</dbReference>
<dbReference type="PANTHER" id="PTHR33526:SF4">
    <property type="entry name" value="OS07G0123800 PROTEIN"/>
    <property type="match status" value="1"/>
</dbReference>
<name>A0AAN9LA36_CANGL</name>
<reference evidence="1 2" key="1">
    <citation type="submission" date="2024-01" db="EMBL/GenBank/DDBJ databases">
        <title>The genomes of 5 underutilized Papilionoideae crops provide insights into root nodulation and disease resistanc.</title>
        <authorList>
            <person name="Jiang F."/>
        </authorList>
    </citation>
    <scope>NUCLEOTIDE SEQUENCE [LARGE SCALE GENOMIC DNA]</scope>
    <source>
        <strain evidence="1">LVBAO_FW01</strain>
        <tissue evidence="1">Leaves</tissue>
    </source>
</reference>
<accession>A0AAN9LA36</accession>
<dbReference type="EMBL" id="JAYMYQ010000005">
    <property type="protein sequence ID" value="KAK7330937.1"/>
    <property type="molecule type" value="Genomic_DNA"/>
</dbReference>
<keyword evidence="2" id="KW-1185">Reference proteome</keyword>
<sequence>MSKQIERGKESKVRRYIKASLRFLTRVRDIYVEGMIQCSGHFAYAEAALGCPTGQLSTLPRSFSVNSATSDDDFKDLVRAASLRSYGNRVEFGDAVIKMPRSRSVGIGKIDENKPCDYFEDDALIKVKPNIYRRSRSYAPRRGGAGLF</sequence>
<evidence type="ECO:0000313" key="1">
    <source>
        <dbReference type="EMBL" id="KAK7330937.1"/>
    </source>
</evidence>
<dbReference type="AlphaFoldDB" id="A0AAN9LA36"/>
<dbReference type="Proteomes" id="UP001367508">
    <property type="component" value="Unassembled WGS sequence"/>
</dbReference>
<evidence type="ECO:0000313" key="2">
    <source>
        <dbReference type="Proteomes" id="UP001367508"/>
    </source>
</evidence>
<protein>
    <submittedName>
        <fullName evidence="1">Uncharacterized protein</fullName>
    </submittedName>
</protein>
<organism evidence="1 2">
    <name type="scientific">Canavalia gladiata</name>
    <name type="common">Sword bean</name>
    <name type="synonym">Dolichos gladiatus</name>
    <dbReference type="NCBI Taxonomy" id="3824"/>
    <lineage>
        <taxon>Eukaryota</taxon>
        <taxon>Viridiplantae</taxon>
        <taxon>Streptophyta</taxon>
        <taxon>Embryophyta</taxon>
        <taxon>Tracheophyta</taxon>
        <taxon>Spermatophyta</taxon>
        <taxon>Magnoliopsida</taxon>
        <taxon>eudicotyledons</taxon>
        <taxon>Gunneridae</taxon>
        <taxon>Pentapetalae</taxon>
        <taxon>rosids</taxon>
        <taxon>fabids</taxon>
        <taxon>Fabales</taxon>
        <taxon>Fabaceae</taxon>
        <taxon>Papilionoideae</taxon>
        <taxon>50 kb inversion clade</taxon>
        <taxon>NPAAA clade</taxon>
        <taxon>indigoferoid/millettioid clade</taxon>
        <taxon>Phaseoleae</taxon>
        <taxon>Canavalia</taxon>
    </lineage>
</organism>
<comment type="caution">
    <text evidence="1">The sequence shown here is derived from an EMBL/GenBank/DDBJ whole genome shotgun (WGS) entry which is preliminary data.</text>
</comment>
<gene>
    <name evidence="1" type="ORF">VNO77_25143</name>
</gene>
<proteinExistence type="predicted"/>
<dbReference type="InterPro" id="IPR016972">
    <property type="entry name" value="UCP031279"/>
</dbReference>
<dbReference type="PANTHER" id="PTHR33526">
    <property type="entry name" value="OS07G0123800 PROTEIN"/>
    <property type="match status" value="1"/>
</dbReference>